<dbReference type="EMBL" id="JABEQH010000011">
    <property type="protein sequence ID" value="MBB2176182.1"/>
    <property type="molecule type" value="Genomic_DNA"/>
</dbReference>
<dbReference type="InterPro" id="IPR036102">
    <property type="entry name" value="OsmC/Ohrsf"/>
</dbReference>
<organism evidence="2 3">
    <name type="scientific">Gluconacetobacter johannae</name>
    <dbReference type="NCBI Taxonomy" id="112140"/>
    <lineage>
        <taxon>Bacteria</taxon>
        <taxon>Pseudomonadati</taxon>
        <taxon>Pseudomonadota</taxon>
        <taxon>Alphaproteobacteria</taxon>
        <taxon>Acetobacterales</taxon>
        <taxon>Acetobacteraceae</taxon>
        <taxon>Gluconacetobacter</taxon>
    </lineage>
</organism>
<dbReference type="SUPFAM" id="SSF82784">
    <property type="entry name" value="OsmC-like"/>
    <property type="match status" value="1"/>
</dbReference>
<dbReference type="Gene3D" id="3.30.300.20">
    <property type="match status" value="1"/>
</dbReference>
<name>A0A7W4J7M2_9PROT</name>
<evidence type="ECO:0000313" key="3">
    <source>
        <dbReference type="Proteomes" id="UP000561066"/>
    </source>
</evidence>
<reference evidence="2 3" key="1">
    <citation type="submission" date="2020-04" db="EMBL/GenBank/DDBJ databases">
        <title>Description of novel Gluconacetobacter.</title>
        <authorList>
            <person name="Sombolestani A."/>
        </authorList>
    </citation>
    <scope>NUCLEOTIDE SEQUENCE [LARGE SCALE GENOMIC DNA]</scope>
    <source>
        <strain evidence="2 3">LMG 21312</strain>
    </source>
</reference>
<feature type="compositionally biased region" description="Basic and acidic residues" evidence="1">
    <location>
        <begin position="172"/>
        <end position="182"/>
    </location>
</feature>
<comment type="caution">
    <text evidence="2">The sequence shown here is derived from an EMBL/GenBank/DDBJ whole genome shotgun (WGS) entry which is preliminary data.</text>
</comment>
<evidence type="ECO:0000313" key="2">
    <source>
        <dbReference type="EMBL" id="MBB2176182.1"/>
    </source>
</evidence>
<dbReference type="Proteomes" id="UP000561066">
    <property type="component" value="Unassembled WGS sequence"/>
</dbReference>
<dbReference type="Pfam" id="PF02566">
    <property type="entry name" value="OsmC"/>
    <property type="match status" value="1"/>
</dbReference>
<dbReference type="PANTHER" id="PTHR42830:SF2">
    <property type="entry name" value="OSMC_OHR FAMILY PROTEIN"/>
    <property type="match status" value="1"/>
</dbReference>
<dbReference type="InterPro" id="IPR003718">
    <property type="entry name" value="OsmC/Ohr_fam"/>
</dbReference>
<dbReference type="InterPro" id="IPR052707">
    <property type="entry name" value="OsmC_Ohr_Peroxiredoxin"/>
</dbReference>
<dbReference type="InterPro" id="IPR015946">
    <property type="entry name" value="KH_dom-like_a/b"/>
</dbReference>
<dbReference type="PANTHER" id="PTHR42830">
    <property type="entry name" value="OSMOTICALLY INDUCIBLE FAMILY PROTEIN"/>
    <property type="match status" value="1"/>
</dbReference>
<proteinExistence type="predicted"/>
<sequence>MDKTHRYALTVTWTGHRGDGTASHRAYDRSHRITSPGKPPIEGSSDPAFRGDPACWNPEELLLAALAACHQLWYLGLCAQAGIVVTAYEDAAEGTMAEQDDGAGQFTEVTLRPRVTLAAGSDVVAAEALHRVAHDTCFIARSVNFPVHHAPVTTVARKVGRCPNPPGPEALDPDHGERMADV</sequence>
<protein>
    <submittedName>
        <fullName evidence="2">OsmC family peroxiredoxin</fullName>
    </submittedName>
</protein>
<dbReference type="RefSeq" id="WP_182943531.1">
    <property type="nucleotide sequence ID" value="NZ_JABEQH010000011.1"/>
</dbReference>
<keyword evidence="3" id="KW-1185">Reference proteome</keyword>
<accession>A0A7W4J7M2</accession>
<evidence type="ECO:0000256" key="1">
    <source>
        <dbReference type="SAM" id="MobiDB-lite"/>
    </source>
</evidence>
<dbReference type="AlphaFoldDB" id="A0A7W4J7M2"/>
<gene>
    <name evidence="2" type="ORF">HLH21_09600</name>
</gene>
<feature type="region of interest" description="Disordered" evidence="1">
    <location>
        <begin position="19"/>
        <end position="46"/>
    </location>
</feature>
<feature type="region of interest" description="Disordered" evidence="1">
    <location>
        <begin position="160"/>
        <end position="182"/>
    </location>
</feature>